<dbReference type="Proteomes" id="UP000351155">
    <property type="component" value="Unassembled WGS sequence"/>
</dbReference>
<sequence>MKEFQVVGTKQAAIALTLFKSTGVLGRSNLEWRPGRASGINNTVVETPDAQLLKPLHFSFSVALADNAEHLTLRQLENQACGQPFTYQRQSLHTLDNRLERFQLRHPSASSGGMFIAVVAGATHSLCAAHARTLSGTIVRVFNAGTQPVPVPENLAGLLQINYLEEPVPPVTLIAPSCTCDFLLEV</sequence>
<accession>A0A484XYZ8</accession>
<dbReference type="AlphaFoldDB" id="A0A484XYZ8"/>
<dbReference type="EMBL" id="CAADIW010000022">
    <property type="protein sequence ID" value="VFS27835.1"/>
    <property type="molecule type" value="Genomic_DNA"/>
</dbReference>
<dbReference type="EC" id="3.2.1.170" evidence="1"/>
<dbReference type="Gene3D" id="2.70.98.30">
    <property type="entry name" value="Golgi alpha-mannosidase II, domain 4"/>
    <property type="match status" value="1"/>
</dbReference>
<gene>
    <name evidence="1" type="primary">mngB_3</name>
    <name evidence="1" type="ORF">NCTC12126_02873</name>
</gene>
<keyword evidence="1" id="KW-0378">Hydrolase</keyword>
<organism evidence="1 2">
    <name type="scientific">Enterobacter cancerogenus</name>
    <dbReference type="NCBI Taxonomy" id="69218"/>
    <lineage>
        <taxon>Bacteria</taxon>
        <taxon>Pseudomonadati</taxon>
        <taxon>Pseudomonadota</taxon>
        <taxon>Gammaproteobacteria</taxon>
        <taxon>Enterobacterales</taxon>
        <taxon>Enterobacteriaceae</taxon>
        <taxon>Enterobacter</taxon>
        <taxon>Enterobacter cloacae complex</taxon>
    </lineage>
</organism>
<dbReference type="GO" id="GO:0016798">
    <property type="term" value="F:hydrolase activity, acting on glycosyl bonds"/>
    <property type="evidence" value="ECO:0007669"/>
    <property type="project" value="UniProtKB-KW"/>
</dbReference>
<dbReference type="GO" id="GO:0102546">
    <property type="term" value="F:mannosylglycerate hydrolase activity"/>
    <property type="evidence" value="ECO:0007669"/>
    <property type="project" value="UniProtKB-EC"/>
</dbReference>
<protein>
    <submittedName>
        <fullName evidence="1">Alpha-mannosidase mngB</fullName>
        <ecNumber evidence="1">3.2.1.170</ecNumber>
    </submittedName>
</protein>
<proteinExistence type="predicted"/>
<evidence type="ECO:0000313" key="1">
    <source>
        <dbReference type="EMBL" id="VFS27835.1"/>
    </source>
</evidence>
<evidence type="ECO:0000313" key="2">
    <source>
        <dbReference type="Proteomes" id="UP000351155"/>
    </source>
</evidence>
<name>A0A484XYZ8_9ENTR</name>
<keyword evidence="1" id="KW-0326">Glycosidase</keyword>
<reference evidence="1 2" key="1">
    <citation type="submission" date="2019-03" db="EMBL/GenBank/DDBJ databases">
        <authorList>
            <consortium name="Pathogen Informatics"/>
        </authorList>
    </citation>
    <scope>NUCLEOTIDE SEQUENCE [LARGE SCALE GENOMIC DNA]</scope>
    <source>
        <strain evidence="1 2">NCTC12126</strain>
    </source>
</reference>